<dbReference type="EMBL" id="JADMLG010000015">
    <property type="protein sequence ID" value="MBH0780457.1"/>
    <property type="molecule type" value="Genomic_DNA"/>
</dbReference>
<reference evidence="2" key="1">
    <citation type="submission" date="2020-11" db="EMBL/GenBank/DDBJ databases">
        <title>Nocardia NEAU-351.nov., a novel actinomycete isolated from the cow dung.</title>
        <authorList>
            <person name="Zhang X."/>
        </authorList>
    </citation>
    <scope>NUCLEOTIDE SEQUENCE</scope>
    <source>
        <strain evidence="2">NEAU-351</strain>
    </source>
</reference>
<keyword evidence="1" id="KW-0812">Transmembrane</keyword>
<gene>
    <name evidence="2" type="ORF">IT779_29710</name>
</gene>
<evidence type="ECO:0000313" key="2">
    <source>
        <dbReference type="EMBL" id="MBH0780457.1"/>
    </source>
</evidence>
<feature type="transmembrane region" description="Helical" evidence="1">
    <location>
        <begin position="68"/>
        <end position="96"/>
    </location>
</feature>
<dbReference type="Pfam" id="PF14333">
    <property type="entry name" value="DUF4389"/>
    <property type="match status" value="1"/>
</dbReference>
<keyword evidence="1" id="KW-1133">Transmembrane helix</keyword>
<evidence type="ECO:0000313" key="3">
    <source>
        <dbReference type="Proteomes" id="UP000655751"/>
    </source>
</evidence>
<protein>
    <submittedName>
        <fullName evidence="2">DUF4389 domain-containing protein</fullName>
    </submittedName>
</protein>
<dbReference type="AlphaFoldDB" id="A0A931N671"/>
<sequence>MIVVRRKYPRWWFDWNVALLGLQSRIAAYLYLLREEYPSTDEQQAVRLAVRYPDASRDLSRWLPLVKWLLAIPHLIVLSVLSAASIVTVVLSWFAVVCTGRYPRSLFDFHVGVLRWHYRVIAYAFLLVTDDYPPFRLAA</sequence>
<name>A0A931N671_9NOCA</name>
<accession>A0A931N671</accession>
<keyword evidence="1" id="KW-0472">Membrane</keyword>
<comment type="caution">
    <text evidence="2">The sequence shown here is derived from an EMBL/GenBank/DDBJ whole genome shotgun (WGS) entry which is preliminary data.</text>
</comment>
<dbReference type="Proteomes" id="UP000655751">
    <property type="component" value="Unassembled WGS sequence"/>
</dbReference>
<evidence type="ECO:0000256" key="1">
    <source>
        <dbReference type="SAM" id="Phobius"/>
    </source>
</evidence>
<organism evidence="2 3">
    <name type="scientific">Nocardia bovistercoris</name>
    <dbReference type="NCBI Taxonomy" id="2785916"/>
    <lineage>
        <taxon>Bacteria</taxon>
        <taxon>Bacillati</taxon>
        <taxon>Actinomycetota</taxon>
        <taxon>Actinomycetes</taxon>
        <taxon>Mycobacteriales</taxon>
        <taxon>Nocardiaceae</taxon>
        <taxon>Nocardia</taxon>
    </lineage>
</organism>
<proteinExistence type="predicted"/>
<keyword evidence="3" id="KW-1185">Reference proteome</keyword>
<dbReference type="InterPro" id="IPR025498">
    <property type="entry name" value="DUF4389"/>
</dbReference>